<proteinExistence type="predicted"/>
<dbReference type="AlphaFoldDB" id="A0A662YQ89"/>
<evidence type="ECO:0000313" key="2">
    <source>
        <dbReference type="EMBL" id="RXM98662.1"/>
    </source>
</evidence>
<keyword evidence="3" id="KW-1185">Reference proteome</keyword>
<feature type="region of interest" description="Disordered" evidence="1">
    <location>
        <begin position="1"/>
        <end position="22"/>
    </location>
</feature>
<reference evidence="2 3" key="1">
    <citation type="submission" date="2019-01" db="EMBL/GenBank/DDBJ databases">
        <title>Draft Genome and Complete Hox-Cluster Characterization of the Sterlet Sturgeon (Acipenser ruthenus).</title>
        <authorList>
            <person name="Wei Q."/>
        </authorList>
    </citation>
    <scope>NUCLEOTIDE SEQUENCE [LARGE SCALE GENOMIC DNA]</scope>
    <source>
        <strain evidence="2">WHYD16114868_AA</strain>
        <tissue evidence="2">Blood</tissue>
    </source>
</reference>
<feature type="compositionally biased region" description="Polar residues" evidence="1">
    <location>
        <begin position="97"/>
        <end position="107"/>
    </location>
</feature>
<organism evidence="2 3">
    <name type="scientific">Acipenser ruthenus</name>
    <name type="common">Sterlet sturgeon</name>
    <dbReference type="NCBI Taxonomy" id="7906"/>
    <lineage>
        <taxon>Eukaryota</taxon>
        <taxon>Metazoa</taxon>
        <taxon>Chordata</taxon>
        <taxon>Craniata</taxon>
        <taxon>Vertebrata</taxon>
        <taxon>Euteleostomi</taxon>
        <taxon>Actinopterygii</taxon>
        <taxon>Chondrostei</taxon>
        <taxon>Acipenseriformes</taxon>
        <taxon>Acipenseridae</taxon>
        <taxon>Acipenser</taxon>
    </lineage>
</organism>
<gene>
    <name evidence="2" type="ORF">EOD39_12830</name>
</gene>
<dbReference type="EMBL" id="SCEB01000606">
    <property type="protein sequence ID" value="RXM98662.1"/>
    <property type="molecule type" value="Genomic_DNA"/>
</dbReference>
<feature type="region of interest" description="Disordered" evidence="1">
    <location>
        <begin position="97"/>
        <end position="119"/>
    </location>
</feature>
<feature type="compositionally biased region" description="Polar residues" evidence="1">
    <location>
        <begin position="11"/>
        <end position="22"/>
    </location>
</feature>
<dbReference type="Proteomes" id="UP000289886">
    <property type="component" value="Unassembled WGS sequence"/>
</dbReference>
<evidence type="ECO:0000313" key="3">
    <source>
        <dbReference type="Proteomes" id="UP000289886"/>
    </source>
</evidence>
<name>A0A662YQ89_ACIRT</name>
<evidence type="ECO:0000256" key="1">
    <source>
        <dbReference type="SAM" id="MobiDB-lite"/>
    </source>
</evidence>
<protein>
    <submittedName>
        <fullName evidence="2">Uncharacterized protein</fullName>
    </submittedName>
</protein>
<comment type="caution">
    <text evidence="2">The sequence shown here is derived from an EMBL/GenBank/DDBJ whole genome shotgun (WGS) entry which is preliminary data.</text>
</comment>
<sequence length="119" mass="12365">MISQARPLRSTGEQSLASGAPFSPSSTFLRALHRAYPVHRLQPLELVVAQALTQGKKAVKALKAGKGHFRPEKPDGSGFRVPGQAASYCPCFCPSSASGTSLGTNPAFTGGRSVSPRAG</sequence>
<accession>A0A662YQ89</accession>